<proteinExistence type="predicted"/>
<dbReference type="Proteomes" id="UP000238774">
    <property type="component" value="Unassembled WGS sequence"/>
</dbReference>
<dbReference type="EMBL" id="PPCX01000015">
    <property type="protein sequence ID" value="PQL10498.1"/>
    <property type="molecule type" value="Genomic_DNA"/>
</dbReference>
<sequence>MYAITLSTIATLTHNTTPITIRTILTMQHPTITTKIIVVQTQILEDAADIEDNLVSILKAYSTKHVL</sequence>
<keyword evidence="2" id="KW-1185">Reference proteome</keyword>
<evidence type="ECO:0000313" key="2">
    <source>
        <dbReference type="Proteomes" id="UP000238774"/>
    </source>
</evidence>
<organism evidence="1 2">
    <name type="scientific">Veillonella rogosae JCM 15642</name>
    <dbReference type="NCBI Taxonomy" id="1298595"/>
    <lineage>
        <taxon>Bacteria</taxon>
        <taxon>Bacillati</taxon>
        <taxon>Bacillota</taxon>
        <taxon>Negativicutes</taxon>
        <taxon>Veillonellales</taxon>
        <taxon>Veillonellaceae</taxon>
        <taxon>Veillonella</taxon>
    </lineage>
</organism>
<name>A0ABX5BWC3_9FIRM</name>
<reference evidence="1 2" key="1">
    <citation type="submission" date="2018-01" db="EMBL/GenBank/DDBJ databases">
        <title>Draft genome sequences of clinical isolates and type strains of oral Veillonella including Veillonella infantum sp., nov.</title>
        <authorList>
            <person name="Mashima I."/>
            <person name="Liao Y.-C."/>
            <person name="Sabharwal A."/>
            <person name="Haase E.M."/>
            <person name="Nakazawa F."/>
            <person name="Scannapieco F.A."/>
        </authorList>
    </citation>
    <scope>NUCLEOTIDE SEQUENCE [LARGE SCALE GENOMIC DNA]</scope>
    <source>
        <strain evidence="1 2">JCM 15642</strain>
    </source>
</reference>
<protein>
    <submittedName>
        <fullName evidence="1">Uncharacterized protein</fullName>
    </submittedName>
</protein>
<evidence type="ECO:0000313" key="1">
    <source>
        <dbReference type="EMBL" id="PQL10498.1"/>
    </source>
</evidence>
<gene>
    <name evidence="1" type="ORF">VRHSUH09_10305</name>
</gene>
<comment type="caution">
    <text evidence="1">The sequence shown here is derived from an EMBL/GenBank/DDBJ whole genome shotgun (WGS) entry which is preliminary data.</text>
</comment>
<accession>A0ABX5BWC3</accession>